<dbReference type="RefSeq" id="WP_260644026.1">
    <property type="nucleotide sequence ID" value="NZ_CP104003.1"/>
</dbReference>
<proteinExistence type="predicted"/>
<dbReference type="KEGG" id="ssai:N0B31_19190"/>
<name>A0A9E7UD16_9EURY</name>
<dbReference type="AlphaFoldDB" id="A0A9E7UD16"/>
<evidence type="ECO:0000259" key="2">
    <source>
        <dbReference type="Pfam" id="PF26239"/>
    </source>
</evidence>
<evidence type="ECO:0000313" key="3">
    <source>
        <dbReference type="EMBL" id="UWM56912.1"/>
    </source>
</evidence>
<dbReference type="GeneID" id="74944594"/>
<dbReference type="InterPro" id="IPR058367">
    <property type="entry name" value="DUF8054"/>
</dbReference>
<feature type="domain" description="DUF8054" evidence="2">
    <location>
        <begin position="3"/>
        <end position="169"/>
    </location>
</feature>
<dbReference type="Pfam" id="PF26239">
    <property type="entry name" value="DUF8054"/>
    <property type="match status" value="1"/>
</dbReference>
<protein>
    <recommendedName>
        <fullName evidence="2">DUF8054 domain-containing protein</fullName>
    </recommendedName>
</protein>
<evidence type="ECO:0000256" key="1">
    <source>
        <dbReference type="SAM" id="MobiDB-lite"/>
    </source>
</evidence>
<sequence>MDVPPGRLVRSRVQCDASAVLREALDTSLTGYAALEPRDALLGGGGRGLLVFRDGVPTMAYHPDSGAGGAAALAKLAGPGPCRAELHAVDAAALPDADGAAEFRVPPGMPAERLAGAPELAARARRLATEEAPETDSAVLAFLEDERKVEAIRENAREEAERRAEEWGFDDALAE</sequence>
<keyword evidence="4" id="KW-1185">Reference proteome</keyword>
<organism evidence="3 4">
    <name type="scientific">Salinirubellus salinus</name>
    <dbReference type="NCBI Taxonomy" id="1364945"/>
    <lineage>
        <taxon>Archaea</taxon>
        <taxon>Methanobacteriati</taxon>
        <taxon>Methanobacteriota</taxon>
        <taxon>Stenosarchaea group</taxon>
        <taxon>Halobacteria</taxon>
        <taxon>Halobacteriales</taxon>
        <taxon>Natronomonadaceae</taxon>
        <taxon>Salinirubellus</taxon>
    </lineage>
</organism>
<feature type="compositionally biased region" description="Basic and acidic residues" evidence="1">
    <location>
        <begin position="154"/>
        <end position="166"/>
    </location>
</feature>
<evidence type="ECO:0000313" key="4">
    <source>
        <dbReference type="Proteomes" id="UP001057580"/>
    </source>
</evidence>
<accession>A0A9E7UD16</accession>
<reference evidence="3" key="1">
    <citation type="submission" date="2022-09" db="EMBL/GenBank/DDBJ databases">
        <title>Diverse halophilic archaea isolated from saline environments.</title>
        <authorList>
            <person name="Cui H.-L."/>
        </authorList>
    </citation>
    <scope>NUCLEOTIDE SEQUENCE</scope>
    <source>
        <strain evidence="3">ZS-35-S2</strain>
    </source>
</reference>
<gene>
    <name evidence="3" type="ORF">N0B31_19190</name>
</gene>
<feature type="region of interest" description="Disordered" evidence="1">
    <location>
        <begin position="154"/>
        <end position="175"/>
    </location>
</feature>
<dbReference type="Proteomes" id="UP001057580">
    <property type="component" value="Chromosome"/>
</dbReference>
<dbReference type="EMBL" id="CP104003">
    <property type="protein sequence ID" value="UWM56912.1"/>
    <property type="molecule type" value="Genomic_DNA"/>
</dbReference>